<feature type="signal peptide" evidence="1">
    <location>
        <begin position="1"/>
        <end position="27"/>
    </location>
</feature>
<accession>A0A2A4X6Y2</accession>
<sequence>MTTLLEHPARIGSLLLCTVLVCSGAQAQNTARPDLGGVWSNASLTNLTRRSGVESLVVSAEEARVLAARVPIGGIEGGFDDGDGVNNTPAVSGDDFGTRAYNNFWVDPGSNLALVKGEYRTSYIVNPENGQVPRLENPTTDFQRTNFGNRYVTGIGNADGPEALPLSERCIISEGKAGPAMRSGLYNNTYQFVQTDDYVMIEVEQIHDARIIPTFNSATEARANRRPEVLQQYMGDSVGWYEDGALVVETINVNPQQMQQSSTAITKNGKVTERFMRYSDTEIVYRFTVEDADLYSQPWTAELSFHASDGQLYEYACHEGNYSLPGTLAGARRQEAEQK</sequence>
<reference evidence="3" key="1">
    <citation type="submission" date="2017-08" db="EMBL/GenBank/DDBJ databases">
        <title>A dynamic microbial community with high functional redundancy inhabits the cold, oxic subseafloor aquifer.</title>
        <authorList>
            <person name="Tully B.J."/>
            <person name="Wheat C.G."/>
            <person name="Glazer B.T."/>
            <person name="Huber J.A."/>
        </authorList>
    </citation>
    <scope>NUCLEOTIDE SEQUENCE [LARGE SCALE GENOMIC DNA]</scope>
</reference>
<evidence type="ECO:0000313" key="2">
    <source>
        <dbReference type="EMBL" id="PCI78330.1"/>
    </source>
</evidence>
<name>A0A2A4X6Y2_9GAMM</name>
<feature type="chain" id="PRO_5012201603" evidence="1">
    <location>
        <begin position="28"/>
        <end position="339"/>
    </location>
</feature>
<protein>
    <submittedName>
        <fullName evidence="2">Uncharacterized protein</fullName>
    </submittedName>
</protein>
<dbReference type="AlphaFoldDB" id="A0A2A4X6Y2"/>
<keyword evidence="1" id="KW-0732">Signal</keyword>
<dbReference type="EMBL" id="NVUL01000033">
    <property type="protein sequence ID" value="PCI78330.1"/>
    <property type="molecule type" value="Genomic_DNA"/>
</dbReference>
<evidence type="ECO:0000256" key="1">
    <source>
        <dbReference type="SAM" id="SignalP"/>
    </source>
</evidence>
<gene>
    <name evidence="2" type="ORF">COB20_06740</name>
</gene>
<organism evidence="2 3">
    <name type="scientific">SAR86 cluster bacterium</name>
    <dbReference type="NCBI Taxonomy" id="2030880"/>
    <lineage>
        <taxon>Bacteria</taxon>
        <taxon>Pseudomonadati</taxon>
        <taxon>Pseudomonadota</taxon>
        <taxon>Gammaproteobacteria</taxon>
        <taxon>SAR86 cluster</taxon>
    </lineage>
</organism>
<evidence type="ECO:0000313" key="3">
    <source>
        <dbReference type="Proteomes" id="UP000218767"/>
    </source>
</evidence>
<comment type="caution">
    <text evidence="2">The sequence shown here is derived from an EMBL/GenBank/DDBJ whole genome shotgun (WGS) entry which is preliminary data.</text>
</comment>
<dbReference type="Proteomes" id="UP000218767">
    <property type="component" value="Unassembled WGS sequence"/>
</dbReference>
<proteinExistence type="predicted"/>